<keyword evidence="11" id="KW-0067">ATP-binding</keyword>
<dbReference type="GO" id="GO:0016787">
    <property type="term" value="F:hydrolase activity"/>
    <property type="evidence" value="ECO:0007669"/>
    <property type="project" value="UniProtKB-KW"/>
</dbReference>
<evidence type="ECO:0000256" key="3">
    <source>
        <dbReference type="ARBA" id="ARBA00022692"/>
    </source>
</evidence>
<dbReference type="InterPro" id="IPR050250">
    <property type="entry name" value="Macrolide_Exporter_MacB"/>
</dbReference>
<feature type="region of interest" description="Disordered" evidence="7">
    <location>
        <begin position="261"/>
        <end position="290"/>
    </location>
</feature>
<evidence type="ECO:0000256" key="6">
    <source>
        <dbReference type="ARBA" id="ARBA00038076"/>
    </source>
</evidence>
<evidence type="ECO:0000256" key="7">
    <source>
        <dbReference type="SAM" id="MobiDB-lite"/>
    </source>
</evidence>
<dbReference type="InParanoid" id="A0A517SM83"/>
<keyword evidence="2" id="KW-1003">Cell membrane</keyword>
<feature type="transmembrane region" description="Helical" evidence="8">
    <location>
        <begin position="308"/>
        <end position="333"/>
    </location>
</feature>
<keyword evidence="4 8" id="KW-1133">Transmembrane helix</keyword>
<proteinExistence type="inferred from homology"/>
<dbReference type="GO" id="GO:0005524">
    <property type="term" value="F:ATP binding"/>
    <property type="evidence" value="ECO:0007669"/>
    <property type="project" value="UniProtKB-KW"/>
</dbReference>
<feature type="compositionally biased region" description="Low complexity" evidence="7">
    <location>
        <begin position="276"/>
        <end position="286"/>
    </location>
</feature>
<evidence type="ECO:0000259" key="10">
    <source>
        <dbReference type="Pfam" id="PF12704"/>
    </source>
</evidence>
<dbReference type="Pfam" id="PF12704">
    <property type="entry name" value="MacB_PCD"/>
    <property type="match status" value="1"/>
</dbReference>
<evidence type="ECO:0000313" key="11">
    <source>
        <dbReference type="EMBL" id="QDT57232.1"/>
    </source>
</evidence>
<organism evidence="11 12">
    <name type="scientific">Caulifigura coniformis</name>
    <dbReference type="NCBI Taxonomy" id="2527983"/>
    <lineage>
        <taxon>Bacteria</taxon>
        <taxon>Pseudomonadati</taxon>
        <taxon>Planctomycetota</taxon>
        <taxon>Planctomycetia</taxon>
        <taxon>Planctomycetales</taxon>
        <taxon>Planctomycetaceae</taxon>
        <taxon>Caulifigura</taxon>
    </lineage>
</organism>
<comment type="subcellular location">
    <subcellularLocation>
        <location evidence="1">Cell membrane</location>
        <topology evidence="1">Multi-pass membrane protein</topology>
    </subcellularLocation>
</comment>
<feature type="transmembrane region" description="Helical" evidence="8">
    <location>
        <begin position="395"/>
        <end position="420"/>
    </location>
</feature>
<dbReference type="EC" id="3.6.3.-" evidence="11"/>
<feature type="transmembrane region" description="Helical" evidence="8">
    <location>
        <begin position="353"/>
        <end position="383"/>
    </location>
</feature>
<evidence type="ECO:0000256" key="1">
    <source>
        <dbReference type="ARBA" id="ARBA00004651"/>
    </source>
</evidence>
<name>A0A517SM83_9PLAN</name>
<gene>
    <name evidence="11" type="primary">macB_7</name>
    <name evidence="11" type="ORF">Pan44_53000</name>
</gene>
<evidence type="ECO:0000256" key="5">
    <source>
        <dbReference type="ARBA" id="ARBA00023136"/>
    </source>
</evidence>
<evidence type="ECO:0000259" key="9">
    <source>
        <dbReference type="Pfam" id="PF02687"/>
    </source>
</evidence>
<dbReference type="InterPro" id="IPR003838">
    <property type="entry name" value="ABC3_permease_C"/>
</dbReference>
<reference evidence="11 12" key="1">
    <citation type="submission" date="2019-02" db="EMBL/GenBank/DDBJ databases">
        <title>Deep-cultivation of Planctomycetes and their phenomic and genomic characterization uncovers novel biology.</title>
        <authorList>
            <person name="Wiegand S."/>
            <person name="Jogler M."/>
            <person name="Boedeker C."/>
            <person name="Pinto D."/>
            <person name="Vollmers J."/>
            <person name="Rivas-Marin E."/>
            <person name="Kohn T."/>
            <person name="Peeters S.H."/>
            <person name="Heuer A."/>
            <person name="Rast P."/>
            <person name="Oberbeckmann S."/>
            <person name="Bunk B."/>
            <person name="Jeske O."/>
            <person name="Meyerdierks A."/>
            <person name="Storesund J.E."/>
            <person name="Kallscheuer N."/>
            <person name="Luecker S."/>
            <person name="Lage O.M."/>
            <person name="Pohl T."/>
            <person name="Merkel B.J."/>
            <person name="Hornburger P."/>
            <person name="Mueller R.-W."/>
            <person name="Bruemmer F."/>
            <person name="Labrenz M."/>
            <person name="Spormann A.M."/>
            <person name="Op den Camp H."/>
            <person name="Overmann J."/>
            <person name="Amann R."/>
            <person name="Jetten M.S.M."/>
            <person name="Mascher T."/>
            <person name="Medema M.H."/>
            <person name="Devos D.P."/>
            <person name="Kaster A.-K."/>
            <person name="Ovreas L."/>
            <person name="Rohde M."/>
            <person name="Galperin M.Y."/>
            <person name="Jogler C."/>
        </authorList>
    </citation>
    <scope>NUCLEOTIDE SEQUENCE [LARGE SCALE GENOMIC DNA]</scope>
    <source>
        <strain evidence="11 12">Pan44</strain>
    </source>
</reference>
<dbReference type="GO" id="GO:0022857">
    <property type="term" value="F:transmembrane transporter activity"/>
    <property type="evidence" value="ECO:0007669"/>
    <property type="project" value="TreeGrafter"/>
</dbReference>
<accession>A0A517SM83</accession>
<dbReference type="RefSeq" id="WP_145034602.1">
    <property type="nucleotide sequence ID" value="NZ_CP036271.1"/>
</dbReference>
<dbReference type="GO" id="GO:0005886">
    <property type="term" value="C:plasma membrane"/>
    <property type="evidence" value="ECO:0007669"/>
    <property type="project" value="UniProtKB-SubCell"/>
</dbReference>
<dbReference type="KEGG" id="ccos:Pan44_53000"/>
<dbReference type="Proteomes" id="UP000315700">
    <property type="component" value="Chromosome"/>
</dbReference>
<dbReference type="InterPro" id="IPR025857">
    <property type="entry name" value="MacB_PCD"/>
</dbReference>
<evidence type="ECO:0000313" key="12">
    <source>
        <dbReference type="Proteomes" id="UP000315700"/>
    </source>
</evidence>
<keyword evidence="5 8" id="KW-0472">Membrane</keyword>
<dbReference type="EMBL" id="CP036271">
    <property type="protein sequence ID" value="QDT57232.1"/>
    <property type="molecule type" value="Genomic_DNA"/>
</dbReference>
<feature type="transmembrane region" description="Helical" evidence="8">
    <location>
        <begin position="20"/>
        <end position="40"/>
    </location>
</feature>
<feature type="compositionally biased region" description="Pro residues" evidence="7">
    <location>
        <begin position="265"/>
        <end position="275"/>
    </location>
</feature>
<keyword evidence="3 8" id="KW-0812">Transmembrane</keyword>
<evidence type="ECO:0000256" key="2">
    <source>
        <dbReference type="ARBA" id="ARBA00022475"/>
    </source>
</evidence>
<sequence length="434" mass="46377">MHRFALDNLISRPVRAILSILGLAVAIGGMVGLFSIAGGINELVSSTFSMIPGILVQERGAPVPIFSSLPAAWQKEIEQVDGVAVVNPEVLVRVNVLENKPVISPPRFCLGFDIPSRMKLHDTIYGDKVIEGRFLNETDVGTTNVLVSRQIAEATGRKLGDTVRANGNALTIVGIYECGTVLLDCNILIDMGTLRRLARYDEGSVSCYYVETKPGFAQKDVGKRIETLFRGRDLKRASDAPANALAATLVGIGQAIGVTTNAAPPAQPEPAPSPAPASGEPPASSPVEVRSGDDWAERFEDFTADLNFFLTLITGVGITIAVLSIVNVMLMSVTERTIEFGILRANGWSRRNVMSLVTLESAVLGIVGGILGSIGGWVAVQIINRAFPERAHLHAGLFLMLFAIVFSTALGMLGGLYPAWRAAKMSPMDAIRRG</sequence>
<protein>
    <submittedName>
        <fullName evidence="11">Macrolide export ATP-binding/permease protein MacB</fullName>
        <ecNumber evidence="11">3.6.3.-</ecNumber>
    </submittedName>
</protein>
<dbReference type="PANTHER" id="PTHR30572">
    <property type="entry name" value="MEMBRANE COMPONENT OF TRANSPORTER-RELATED"/>
    <property type="match status" value="1"/>
</dbReference>
<keyword evidence="11" id="KW-0378">Hydrolase</keyword>
<feature type="domain" description="MacB-like periplasmic core" evidence="10">
    <location>
        <begin position="17"/>
        <end position="227"/>
    </location>
</feature>
<dbReference type="AlphaFoldDB" id="A0A517SM83"/>
<keyword evidence="12" id="KW-1185">Reference proteome</keyword>
<dbReference type="Pfam" id="PF02687">
    <property type="entry name" value="FtsX"/>
    <property type="match status" value="1"/>
</dbReference>
<evidence type="ECO:0000256" key="4">
    <source>
        <dbReference type="ARBA" id="ARBA00022989"/>
    </source>
</evidence>
<dbReference type="PANTHER" id="PTHR30572:SF4">
    <property type="entry name" value="ABC TRANSPORTER PERMEASE YTRF"/>
    <property type="match status" value="1"/>
</dbReference>
<feature type="domain" description="ABC3 transporter permease C-terminal" evidence="9">
    <location>
        <begin position="313"/>
        <end position="427"/>
    </location>
</feature>
<dbReference type="OrthoDB" id="9775474at2"/>
<comment type="similarity">
    <text evidence="6">Belongs to the ABC-4 integral membrane protein family.</text>
</comment>
<keyword evidence="11" id="KW-0547">Nucleotide-binding</keyword>
<evidence type="ECO:0000256" key="8">
    <source>
        <dbReference type="SAM" id="Phobius"/>
    </source>
</evidence>